<proteinExistence type="predicted"/>
<dbReference type="AlphaFoldDB" id="A0A0F9C9Q0"/>
<reference evidence="1" key="1">
    <citation type="journal article" date="2015" name="Nature">
        <title>Complex archaea that bridge the gap between prokaryotes and eukaryotes.</title>
        <authorList>
            <person name="Spang A."/>
            <person name="Saw J.H."/>
            <person name="Jorgensen S.L."/>
            <person name="Zaremba-Niedzwiedzka K."/>
            <person name="Martijn J."/>
            <person name="Lind A.E."/>
            <person name="van Eijk R."/>
            <person name="Schleper C."/>
            <person name="Guy L."/>
            <person name="Ettema T.J."/>
        </authorList>
    </citation>
    <scope>NUCLEOTIDE SEQUENCE</scope>
</reference>
<sequence length="115" mass="12835">MKGNNSVLTFKQPIAATAYRLHDNSTYQVRLVSAQGRFHNANETPDEDGLVYLELFLGSTKDSEIKVHLGLANPDLQSKLDAGLAWKDIPMDEHNDALIIAVKMSNITAYTRFED</sequence>
<comment type="caution">
    <text evidence="1">The sequence shown here is derived from an EMBL/GenBank/DDBJ whole genome shotgun (WGS) entry which is preliminary data.</text>
</comment>
<protein>
    <submittedName>
        <fullName evidence="1">Uncharacterized protein</fullName>
    </submittedName>
</protein>
<evidence type="ECO:0000313" key="1">
    <source>
        <dbReference type="EMBL" id="KKL23057.1"/>
    </source>
</evidence>
<organism evidence="1">
    <name type="scientific">marine sediment metagenome</name>
    <dbReference type="NCBI Taxonomy" id="412755"/>
    <lineage>
        <taxon>unclassified sequences</taxon>
        <taxon>metagenomes</taxon>
        <taxon>ecological metagenomes</taxon>
    </lineage>
</organism>
<dbReference type="EMBL" id="LAZR01037115">
    <property type="protein sequence ID" value="KKL23057.1"/>
    <property type="molecule type" value="Genomic_DNA"/>
</dbReference>
<accession>A0A0F9C9Q0</accession>
<gene>
    <name evidence="1" type="ORF">LCGC14_2429190</name>
</gene>
<name>A0A0F9C9Q0_9ZZZZ</name>